<keyword evidence="1" id="KW-0175">Coiled coil</keyword>
<evidence type="ECO:0000313" key="3">
    <source>
        <dbReference type="Proteomes" id="UP000678393"/>
    </source>
</evidence>
<gene>
    <name evidence="2" type="ORF">CUNI_LOCUS21761</name>
</gene>
<dbReference type="Proteomes" id="UP000678393">
    <property type="component" value="Unassembled WGS sequence"/>
</dbReference>
<dbReference type="OrthoDB" id="6150087at2759"/>
<comment type="caution">
    <text evidence="2">The sequence shown here is derived from an EMBL/GenBank/DDBJ whole genome shotgun (WGS) entry which is preliminary data.</text>
</comment>
<sequence>MKPSPRSQRGTDSGSPNQVFRFFDNSLMAINQRLNVILGGVSSEKPDERVRIDTLEEKTQQVLQMVRELEAKVMSLQRDRDDAIQMLLPGRKISSIPMVHAVQRFQMQEQKYRYSLLKDIDRLSRKLRGMTVPKPTSGLFALRQSAVTGMPSPGIVDFRFLSNHISLLEADAEHLQKKLGWKDAEIKALKEDMATGRSRYGDSLQSFSLSLCSPAVNLGGMF</sequence>
<evidence type="ECO:0000313" key="2">
    <source>
        <dbReference type="EMBL" id="CAG5136203.1"/>
    </source>
</evidence>
<feature type="coiled-coil region" evidence="1">
    <location>
        <begin position="52"/>
        <end position="86"/>
    </location>
</feature>
<dbReference type="AlphaFoldDB" id="A0A8S4A2X0"/>
<name>A0A8S4A2X0_9EUPU</name>
<keyword evidence="3" id="KW-1185">Reference proteome</keyword>
<proteinExistence type="predicted"/>
<evidence type="ECO:0000256" key="1">
    <source>
        <dbReference type="SAM" id="Coils"/>
    </source>
</evidence>
<reference evidence="2" key="1">
    <citation type="submission" date="2021-04" db="EMBL/GenBank/DDBJ databases">
        <authorList>
            <consortium name="Molecular Ecology Group"/>
        </authorList>
    </citation>
    <scope>NUCLEOTIDE SEQUENCE</scope>
</reference>
<accession>A0A8S4A2X0</accession>
<dbReference type="EMBL" id="CAJHNH020008504">
    <property type="protein sequence ID" value="CAG5136203.1"/>
    <property type="molecule type" value="Genomic_DNA"/>
</dbReference>
<protein>
    <submittedName>
        <fullName evidence="2">Uncharacterized protein</fullName>
    </submittedName>
</protein>
<organism evidence="2 3">
    <name type="scientific">Candidula unifasciata</name>
    <dbReference type="NCBI Taxonomy" id="100452"/>
    <lineage>
        <taxon>Eukaryota</taxon>
        <taxon>Metazoa</taxon>
        <taxon>Spiralia</taxon>
        <taxon>Lophotrochozoa</taxon>
        <taxon>Mollusca</taxon>
        <taxon>Gastropoda</taxon>
        <taxon>Heterobranchia</taxon>
        <taxon>Euthyneura</taxon>
        <taxon>Panpulmonata</taxon>
        <taxon>Eupulmonata</taxon>
        <taxon>Stylommatophora</taxon>
        <taxon>Helicina</taxon>
        <taxon>Helicoidea</taxon>
        <taxon>Geomitridae</taxon>
        <taxon>Candidula</taxon>
    </lineage>
</organism>